<reference evidence="3" key="1">
    <citation type="journal article" date="2014" name="Int. J. Syst. Evol. Microbiol.">
        <title>Complete genome sequence of Corynebacterium casei LMG S-19264T (=DSM 44701T), isolated from a smear-ripened cheese.</title>
        <authorList>
            <consortium name="US DOE Joint Genome Institute (JGI-PGF)"/>
            <person name="Walter F."/>
            <person name="Albersmeier A."/>
            <person name="Kalinowski J."/>
            <person name="Ruckert C."/>
        </authorList>
    </citation>
    <scope>NUCLEOTIDE SEQUENCE</scope>
    <source>
        <strain evidence="3">NBRC 112290</strain>
    </source>
</reference>
<keyword evidence="4" id="KW-1185">Reference proteome</keyword>
<dbReference type="InterPro" id="IPR001119">
    <property type="entry name" value="SLH_dom"/>
</dbReference>
<sequence>MSAESLGFTPAQIAAGDISFTYSVSGTSFLADGGVYDTVADLDFTWGEGLGFADQGAAVLVGLPNTSIPVTRLGGATAPALSGQPRPDLAGPGGVSTQERVETVPSGERVLFLHLHNKVGKQGQIVDVQNVKAQVPGDIVFTDVTKGDLFYDDITWLAAEGVSRGWDNGDGTFRYEPLSPINRDAMAAFLYRLAGEPDVDLPDSSPFSDVPESNQFYTEIVWASQAGITTGWPDGTFRPLEPIARDAIAAFLYRYAENEGLDLSGFPEPADSPFTDVAPGQQFYREISWLASVDIARGWDDGSFRPLESTKRDAMAAFLHRLSTEVLS</sequence>
<dbReference type="Proteomes" id="UP001157161">
    <property type="component" value="Unassembled WGS sequence"/>
</dbReference>
<dbReference type="EMBL" id="BSUM01000001">
    <property type="protein sequence ID" value="GMA31636.1"/>
    <property type="molecule type" value="Genomic_DNA"/>
</dbReference>
<evidence type="ECO:0000256" key="1">
    <source>
        <dbReference type="SAM" id="MobiDB-lite"/>
    </source>
</evidence>
<dbReference type="AlphaFoldDB" id="A0AA37XE95"/>
<protein>
    <recommendedName>
        <fullName evidence="2">SLH domain-containing protein</fullName>
    </recommendedName>
</protein>
<evidence type="ECO:0000313" key="3">
    <source>
        <dbReference type="EMBL" id="GMA31636.1"/>
    </source>
</evidence>
<dbReference type="PANTHER" id="PTHR43308">
    <property type="entry name" value="OUTER MEMBRANE PROTEIN ALPHA-RELATED"/>
    <property type="match status" value="1"/>
</dbReference>
<feature type="domain" description="SLH" evidence="2">
    <location>
        <begin position="203"/>
        <end position="266"/>
    </location>
</feature>
<dbReference type="Pfam" id="PF00395">
    <property type="entry name" value="SLH"/>
    <property type="match status" value="3"/>
</dbReference>
<evidence type="ECO:0000313" key="4">
    <source>
        <dbReference type="Proteomes" id="UP001157161"/>
    </source>
</evidence>
<gene>
    <name evidence="3" type="ORF">GCM10025875_16280</name>
</gene>
<organism evidence="3 4">
    <name type="scientific">Litorihabitans aurantiacus</name>
    <dbReference type="NCBI Taxonomy" id="1930061"/>
    <lineage>
        <taxon>Bacteria</taxon>
        <taxon>Bacillati</taxon>
        <taxon>Actinomycetota</taxon>
        <taxon>Actinomycetes</taxon>
        <taxon>Micrococcales</taxon>
        <taxon>Beutenbergiaceae</taxon>
        <taxon>Litorihabitans</taxon>
    </lineage>
</organism>
<feature type="domain" description="SLH" evidence="2">
    <location>
        <begin position="270"/>
        <end position="328"/>
    </location>
</feature>
<dbReference type="InterPro" id="IPR051465">
    <property type="entry name" value="Cell_Envelope_Struct_Comp"/>
</dbReference>
<feature type="domain" description="SLH" evidence="2">
    <location>
        <begin position="137"/>
        <end position="202"/>
    </location>
</feature>
<accession>A0AA37XE95</accession>
<name>A0AA37XE95_9MICO</name>
<reference evidence="3" key="2">
    <citation type="submission" date="2023-02" db="EMBL/GenBank/DDBJ databases">
        <authorList>
            <person name="Sun Q."/>
            <person name="Mori K."/>
        </authorList>
    </citation>
    <scope>NUCLEOTIDE SEQUENCE</scope>
    <source>
        <strain evidence="3">NBRC 112290</strain>
    </source>
</reference>
<dbReference type="PROSITE" id="PS51272">
    <property type="entry name" value="SLH"/>
    <property type="match status" value="3"/>
</dbReference>
<feature type="region of interest" description="Disordered" evidence="1">
    <location>
        <begin position="78"/>
        <end position="99"/>
    </location>
</feature>
<proteinExistence type="predicted"/>
<evidence type="ECO:0000259" key="2">
    <source>
        <dbReference type="PROSITE" id="PS51272"/>
    </source>
</evidence>
<comment type="caution">
    <text evidence="3">The sequence shown here is derived from an EMBL/GenBank/DDBJ whole genome shotgun (WGS) entry which is preliminary data.</text>
</comment>